<gene>
    <name evidence="10" type="ORF">SAMN02745124_03324</name>
</gene>
<dbReference type="Proteomes" id="UP000184139">
    <property type="component" value="Unassembled WGS sequence"/>
</dbReference>
<dbReference type="InterPro" id="IPR054480">
    <property type="entry name" value="AHAS_small-like_ACT"/>
</dbReference>
<dbReference type="PANTHER" id="PTHR30239">
    <property type="entry name" value="ACETOLACTATE SYNTHASE SMALL SUBUNIT"/>
    <property type="match status" value="1"/>
</dbReference>
<dbReference type="CDD" id="cd04878">
    <property type="entry name" value="ACT_AHAS"/>
    <property type="match status" value="1"/>
</dbReference>
<evidence type="ECO:0000313" key="11">
    <source>
        <dbReference type="Proteomes" id="UP000184139"/>
    </source>
</evidence>
<keyword evidence="6 8" id="KW-0100">Branched-chain amino acid biosynthesis</keyword>
<dbReference type="GO" id="GO:0009099">
    <property type="term" value="P:L-valine biosynthetic process"/>
    <property type="evidence" value="ECO:0007669"/>
    <property type="project" value="UniProtKB-UniRule"/>
</dbReference>
<feature type="domain" description="ACT" evidence="9">
    <location>
        <begin position="19"/>
        <end position="92"/>
    </location>
</feature>
<dbReference type="EC" id="2.2.1.6" evidence="8"/>
<dbReference type="GO" id="GO:0005829">
    <property type="term" value="C:cytosol"/>
    <property type="evidence" value="ECO:0007669"/>
    <property type="project" value="TreeGrafter"/>
</dbReference>
<proteinExistence type="inferred from homology"/>
<evidence type="ECO:0000313" key="10">
    <source>
        <dbReference type="EMBL" id="SHI03007.1"/>
    </source>
</evidence>
<comment type="subunit">
    <text evidence="4 8">Dimer of large and small chains.</text>
</comment>
<organism evidence="10 11">
    <name type="scientific">Desulfofustis glycolicus DSM 9705</name>
    <dbReference type="NCBI Taxonomy" id="1121409"/>
    <lineage>
        <taxon>Bacteria</taxon>
        <taxon>Pseudomonadati</taxon>
        <taxon>Thermodesulfobacteriota</taxon>
        <taxon>Desulfobulbia</taxon>
        <taxon>Desulfobulbales</taxon>
        <taxon>Desulfocapsaceae</taxon>
        <taxon>Desulfofustis</taxon>
    </lineage>
</organism>
<evidence type="ECO:0000259" key="9">
    <source>
        <dbReference type="PROSITE" id="PS51671"/>
    </source>
</evidence>
<keyword evidence="11" id="KW-1185">Reference proteome</keyword>
<dbReference type="GO" id="GO:0003984">
    <property type="term" value="F:acetolactate synthase activity"/>
    <property type="evidence" value="ECO:0007669"/>
    <property type="project" value="UniProtKB-UniRule"/>
</dbReference>
<dbReference type="Gene3D" id="3.30.70.260">
    <property type="match status" value="1"/>
</dbReference>
<dbReference type="InterPro" id="IPR039557">
    <property type="entry name" value="AHAS_ACT"/>
</dbReference>
<dbReference type="Pfam" id="PF22629">
    <property type="entry name" value="ACT_AHAS_ss"/>
    <property type="match status" value="1"/>
</dbReference>
<dbReference type="SUPFAM" id="SSF55021">
    <property type="entry name" value="ACT-like"/>
    <property type="match status" value="1"/>
</dbReference>
<dbReference type="GO" id="GO:0009097">
    <property type="term" value="P:isoleucine biosynthetic process"/>
    <property type="evidence" value="ECO:0007669"/>
    <property type="project" value="UniProtKB-UniRule"/>
</dbReference>
<evidence type="ECO:0000256" key="4">
    <source>
        <dbReference type="ARBA" id="ARBA00011744"/>
    </source>
</evidence>
<dbReference type="InterPro" id="IPR002912">
    <property type="entry name" value="ACT_dom"/>
</dbReference>
<comment type="pathway">
    <text evidence="1 8">Amino-acid biosynthesis; L-isoleucine biosynthesis; L-isoleucine from 2-oxobutanoate: step 1/4.</text>
</comment>
<dbReference type="UniPathway" id="UPA00049">
    <property type="reaction ID" value="UER00059"/>
</dbReference>
<comment type="function">
    <text evidence="8">Catalyzes the conversion of 2 pyruvate molecules into acetolactate in the first common step of the biosynthetic pathway of the branched-amino acids such as leucine, isoleucine, and valine.</text>
</comment>
<dbReference type="InterPro" id="IPR045865">
    <property type="entry name" value="ACT-like_dom_sf"/>
</dbReference>
<evidence type="ECO:0000256" key="7">
    <source>
        <dbReference type="ARBA" id="ARBA00048670"/>
    </source>
</evidence>
<protein>
    <recommendedName>
        <fullName evidence="8">Acetolactate synthase small subunit</fullName>
        <shortName evidence="8">AHAS</shortName>
        <shortName evidence="8">ALS</shortName>
        <ecNumber evidence="8">2.2.1.6</ecNumber>
    </recommendedName>
    <alternativeName>
        <fullName evidence="8">Acetohydroxy-acid synthase small subunit</fullName>
    </alternativeName>
</protein>
<evidence type="ECO:0000256" key="3">
    <source>
        <dbReference type="ARBA" id="ARBA00006341"/>
    </source>
</evidence>
<evidence type="ECO:0000256" key="6">
    <source>
        <dbReference type="ARBA" id="ARBA00023304"/>
    </source>
</evidence>
<accession>A0A1M5XT79</accession>
<dbReference type="NCBIfam" id="TIGR00119">
    <property type="entry name" value="acolac_sm"/>
    <property type="match status" value="1"/>
</dbReference>
<evidence type="ECO:0000256" key="2">
    <source>
        <dbReference type="ARBA" id="ARBA00005025"/>
    </source>
</evidence>
<evidence type="ECO:0000256" key="8">
    <source>
        <dbReference type="RuleBase" id="RU368092"/>
    </source>
</evidence>
<name>A0A1M5XT79_9BACT</name>
<sequence>MYMNAPSQEASPALTGITVLEILVKNHPGVMTHVCSLFSRRAYNLEGIAVLPIGDGTLSRIWLKVAAENRLDQVVKQLEKLQDVRRVERHGSSHPVFTGMAEHFDV</sequence>
<evidence type="ECO:0000256" key="1">
    <source>
        <dbReference type="ARBA" id="ARBA00004974"/>
    </source>
</evidence>
<dbReference type="AlphaFoldDB" id="A0A1M5XT79"/>
<dbReference type="GO" id="GO:1990610">
    <property type="term" value="F:acetolactate synthase regulator activity"/>
    <property type="evidence" value="ECO:0007669"/>
    <property type="project" value="UniProtKB-UniRule"/>
</dbReference>
<dbReference type="EMBL" id="FQXS01000023">
    <property type="protein sequence ID" value="SHI03007.1"/>
    <property type="molecule type" value="Genomic_DNA"/>
</dbReference>
<dbReference type="PROSITE" id="PS51671">
    <property type="entry name" value="ACT"/>
    <property type="match status" value="1"/>
</dbReference>
<comment type="similarity">
    <text evidence="3 8">Belongs to the acetolactate synthase small subunit family.</text>
</comment>
<dbReference type="PANTHER" id="PTHR30239:SF4">
    <property type="entry name" value="ACETOLACTATE SYNTHASE ISOZYME 1 SMALL SUBUNIT"/>
    <property type="match status" value="1"/>
</dbReference>
<comment type="catalytic activity">
    <reaction evidence="7 8">
        <text>2 pyruvate + H(+) = (2S)-2-acetolactate + CO2</text>
        <dbReference type="Rhea" id="RHEA:25249"/>
        <dbReference type="ChEBI" id="CHEBI:15361"/>
        <dbReference type="ChEBI" id="CHEBI:15378"/>
        <dbReference type="ChEBI" id="CHEBI:16526"/>
        <dbReference type="ChEBI" id="CHEBI:58476"/>
        <dbReference type="EC" id="2.2.1.6"/>
    </reaction>
</comment>
<dbReference type="UniPathway" id="UPA00047">
    <property type="reaction ID" value="UER00055"/>
</dbReference>
<dbReference type="STRING" id="1121409.SAMN02745124_03324"/>
<reference evidence="10 11" key="1">
    <citation type="submission" date="2016-11" db="EMBL/GenBank/DDBJ databases">
        <authorList>
            <person name="Jaros S."/>
            <person name="Januszkiewicz K."/>
            <person name="Wedrychowicz H."/>
        </authorList>
    </citation>
    <scope>NUCLEOTIDE SEQUENCE [LARGE SCALE GENOMIC DNA]</scope>
    <source>
        <strain evidence="10 11">DSM 9705</strain>
    </source>
</reference>
<evidence type="ECO:0000256" key="5">
    <source>
        <dbReference type="ARBA" id="ARBA00022605"/>
    </source>
</evidence>
<comment type="pathway">
    <text evidence="2 8">Amino-acid biosynthesis; L-valine biosynthesis; L-valine from pyruvate: step 1/4.</text>
</comment>
<keyword evidence="8" id="KW-0808">Transferase</keyword>
<dbReference type="InterPro" id="IPR004789">
    <property type="entry name" value="Acetalactate_synth_ssu"/>
</dbReference>
<keyword evidence="5 8" id="KW-0028">Amino-acid biosynthesis</keyword>